<evidence type="ECO:0000313" key="12">
    <source>
        <dbReference type="EMBL" id="AYQ75547.1"/>
    </source>
</evidence>
<dbReference type="FunFam" id="3.40.50.300:FF:000221">
    <property type="entry name" value="Multidrug ABC transporter ATP-binding protein"/>
    <property type="match status" value="1"/>
</dbReference>
<dbReference type="PANTHER" id="PTHR43394">
    <property type="entry name" value="ATP-DEPENDENT PERMEASE MDL1, MITOCHONDRIAL"/>
    <property type="match status" value="1"/>
</dbReference>
<dbReference type="Gene3D" id="3.40.50.300">
    <property type="entry name" value="P-loop containing nucleotide triphosphate hydrolases"/>
    <property type="match status" value="1"/>
</dbReference>
<dbReference type="PROSITE" id="PS50893">
    <property type="entry name" value="ABC_TRANSPORTER_2"/>
    <property type="match status" value="1"/>
</dbReference>
<name>A0A3G3K647_9BACL</name>
<sequence length="604" mass="65964">MKPNEPNPNSNKKPTGDWKAFFALLRQAKPSYGMFAAAFALSLINTVVSLFVPLFTRNLVDGFSLQSIRFAQIAAIGGAFLVQTAAGAFSIFLFNRFGQQMLKALRSLLWRKLLHLPVSHYDKEETGALISRVTNDTGVIKQVMSELLSGFITGVISIIGSVVILLTLDWQMTLVLLIAVPLTLGILFPLGRQMYRISRSMQDETAGFTSILQQVLSEIRLVKSSGAEAPEYARGMTGIQALYRLGLKEARVQALIAPLMGLVIMTLMVVVIGFGGLRVSSGALSAGELVAFLLYLIQIIMPLGQITGFFTQLQKAMGAAQNMIATLGKPEEIRTGGKPLPQTELSLRLDRVSFAYNGGNGPVLDEVSFPIPTGKVTALVGPSGSGKTTLFSLIERFYEPTGGRVLYGDEPITTYDLPQWRARIGYVSQESPLMSGTIRDNIAYGLDREVSDDELRQAAAMAYADAFIDELPHQYDTEVGERGIKLSGGQRQRIAIARALLRDPQLLMLDEATSSLDSKSESVVQQALANLMQGRTTLVIAHRLSTVVDADQIVFLDKGSVTGIGTHEELAASHPLYREFAEQQLRYAEQPAYADHDREEALNV</sequence>
<comment type="subcellular location">
    <subcellularLocation>
        <location evidence="1">Cell membrane</location>
        <topology evidence="1">Multi-pass membrane protein</topology>
    </subcellularLocation>
</comment>
<evidence type="ECO:0000256" key="3">
    <source>
        <dbReference type="ARBA" id="ARBA00022475"/>
    </source>
</evidence>
<keyword evidence="13" id="KW-1185">Reference proteome</keyword>
<evidence type="ECO:0000256" key="1">
    <source>
        <dbReference type="ARBA" id="ARBA00004651"/>
    </source>
</evidence>
<keyword evidence="6 12" id="KW-0067">ATP-binding</keyword>
<keyword evidence="7 9" id="KW-1133">Transmembrane helix</keyword>
<feature type="domain" description="ABC transmembrane type-1" evidence="11">
    <location>
        <begin position="36"/>
        <end position="315"/>
    </location>
</feature>
<evidence type="ECO:0000259" key="10">
    <source>
        <dbReference type="PROSITE" id="PS50893"/>
    </source>
</evidence>
<evidence type="ECO:0000256" key="8">
    <source>
        <dbReference type="ARBA" id="ARBA00023136"/>
    </source>
</evidence>
<evidence type="ECO:0000256" key="4">
    <source>
        <dbReference type="ARBA" id="ARBA00022692"/>
    </source>
</evidence>
<dbReference type="GO" id="GO:0015421">
    <property type="term" value="F:ABC-type oligopeptide transporter activity"/>
    <property type="evidence" value="ECO:0007669"/>
    <property type="project" value="TreeGrafter"/>
</dbReference>
<keyword evidence="3" id="KW-1003">Cell membrane</keyword>
<dbReference type="InterPro" id="IPR003593">
    <property type="entry name" value="AAA+_ATPase"/>
</dbReference>
<dbReference type="InterPro" id="IPR011527">
    <property type="entry name" value="ABC1_TM_dom"/>
</dbReference>
<dbReference type="InterPro" id="IPR003439">
    <property type="entry name" value="ABC_transporter-like_ATP-bd"/>
</dbReference>
<feature type="transmembrane region" description="Helical" evidence="9">
    <location>
        <begin position="254"/>
        <end position="277"/>
    </location>
</feature>
<gene>
    <name evidence="12" type="ORF">EAV92_08045</name>
</gene>
<evidence type="ECO:0000256" key="5">
    <source>
        <dbReference type="ARBA" id="ARBA00022741"/>
    </source>
</evidence>
<dbReference type="GO" id="GO:0016887">
    <property type="term" value="F:ATP hydrolysis activity"/>
    <property type="evidence" value="ECO:0007669"/>
    <property type="project" value="InterPro"/>
</dbReference>
<keyword evidence="8 9" id="KW-0472">Membrane</keyword>
<dbReference type="InterPro" id="IPR027417">
    <property type="entry name" value="P-loop_NTPase"/>
</dbReference>
<feature type="transmembrane region" description="Helical" evidence="9">
    <location>
        <begin position="32"/>
        <end position="52"/>
    </location>
</feature>
<feature type="domain" description="ABC transporter" evidence="10">
    <location>
        <begin position="347"/>
        <end position="583"/>
    </location>
</feature>
<evidence type="ECO:0000256" key="2">
    <source>
        <dbReference type="ARBA" id="ARBA00022448"/>
    </source>
</evidence>
<feature type="transmembrane region" description="Helical" evidence="9">
    <location>
        <begin position="289"/>
        <end position="310"/>
    </location>
</feature>
<evidence type="ECO:0000259" key="11">
    <source>
        <dbReference type="PROSITE" id="PS50929"/>
    </source>
</evidence>
<feature type="transmembrane region" description="Helical" evidence="9">
    <location>
        <begin position="174"/>
        <end position="191"/>
    </location>
</feature>
<dbReference type="RefSeq" id="WP_123043628.1">
    <property type="nucleotide sequence ID" value="NZ_CP033433.1"/>
</dbReference>
<evidence type="ECO:0000256" key="7">
    <source>
        <dbReference type="ARBA" id="ARBA00022989"/>
    </source>
</evidence>
<protein>
    <submittedName>
        <fullName evidence="12">ABC transporter ATP-binding protein</fullName>
    </submittedName>
</protein>
<accession>A0A3G3K647</accession>
<dbReference type="GO" id="GO:0005524">
    <property type="term" value="F:ATP binding"/>
    <property type="evidence" value="ECO:0007669"/>
    <property type="project" value="UniProtKB-KW"/>
</dbReference>
<dbReference type="SUPFAM" id="SSF90123">
    <property type="entry name" value="ABC transporter transmembrane region"/>
    <property type="match status" value="1"/>
</dbReference>
<keyword evidence="5" id="KW-0547">Nucleotide-binding</keyword>
<dbReference type="PANTHER" id="PTHR43394:SF1">
    <property type="entry name" value="ATP-BINDING CASSETTE SUB-FAMILY B MEMBER 10, MITOCHONDRIAL"/>
    <property type="match status" value="1"/>
</dbReference>
<proteinExistence type="predicted"/>
<dbReference type="KEGG" id="coh:EAV92_08045"/>
<dbReference type="CDD" id="cd18551">
    <property type="entry name" value="ABC_6TM_LmrA_like"/>
    <property type="match status" value="1"/>
</dbReference>
<dbReference type="Pfam" id="PF00664">
    <property type="entry name" value="ABC_membrane"/>
    <property type="match status" value="1"/>
</dbReference>
<reference evidence="12 13" key="1">
    <citation type="submission" date="2018-10" db="EMBL/GenBank/DDBJ databases">
        <title>Genome Sequence of Cohnella sp.</title>
        <authorList>
            <person name="Srinivasan S."/>
            <person name="Kim M.K."/>
        </authorList>
    </citation>
    <scope>NUCLEOTIDE SEQUENCE [LARGE SCALE GENOMIC DNA]</scope>
    <source>
        <strain evidence="12 13">18JY8-7</strain>
    </source>
</reference>
<dbReference type="InterPro" id="IPR017871">
    <property type="entry name" value="ABC_transporter-like_CS"/>
</dbReference>
<evidence type="ECO:0000313" key="13">
    <source>
        <dbReference type="Proteomes" id="UP000269097"/>
    </source>
</evidence>
<organism evidence="12 13">
    <name type="scientific">Cohnella candidum</name>
    <dbReference type="NCBI Taxonomy" id="2674991"/>
    <lineage>
        <taxon>Bacteria</taxon>
        <taxon>Bacillati</taxon>
        <taxon>Bacillota</taxon>
        <taxon>Bacilli</taxon>
        <taxon>Bacillales</taxon>
        <taxon>Paenibacillaceae</taxon>
        <taxon>Cohnella</taxon>
    </lineage>
</organism>
<evidence type="ECO:0000256" key="6">
    <source>
        <dbReference type="ARBA" id="ARBA00022840"/>
    </source>
</evidence>
<keyword evidence="4 9" id="KW-0812">Transmembrane</keyword>
<keyword evidence="2" id="KW-0813">Transport</keyword>
<evidence type="ECO:0000256" key="9">
    <source>
        <dbReference type="SAM" id="Phobius"/>
    </source>
</evidence>
<dbReference type="GO" id="GO:0005886">
    <property type="term" value="C:plasma membrane"/>
    <property type="evidence" value="ECO:0007669"/>
    <property type="project" value="UniProtKB-SubCell"/>
</dbReference>
<feature type="transmembrane region" description="Helical" evidence="9">
    <location>
        <begin position="72"/>
        <end position="94"/>
    </location>
</feature>
<dbReference type="AlphaFoldDB" id="A0A3G3K647"/>
<dbReference type="InterPro" id="IPR039421">
    <property type="entry name" value="Type_1_exporter"/>
</dbReference>
<dbReference type="Gene3D" id="1.20.1560.10">
    <property type="entry name" value="ABC transporter type 1, transmembrane domain"/>
    <property type="match status" value="1"/>
</dbReference>
<dbReference type="InterPro" id="IPR036640">
    <property type="entry name" value="ABC1_TM_sf"/>
</dbReference>
<dbReference type="Pfam" id="PF00005">
    <property type="entry name" value="ABC_tran"/>
    <property type="match status" value="1"/>
</dbReference>
<dbReference type="EMBL" id="CP033433">
    <property type="protein sequence ID" value="AYQ75547.1"/>
    <property type="molecule type" value="Genomic_DNA"/>
</dbReference>
<dbReference type="Proteomes" id="UP000269097">
    <property type="component" value="Chromosome"/>
</dbReference>
<dbReference type="SUPFAM" id="SSF52540">
    <property type="entry name" value="P-loop containing nucleoside triphosphate hydrolases"/>
    <property type="match status" value="1"/>
</dbReference>
<dbReference type="PROSITE" id="PS50929">
    <property type="entry name" value="ABC_TM1F"/>
    <property type="match status" value="1"/>
</dbReference>
<dbReference type="PROSITE" id="PS00211">
    <property type="entry name" value="ABC_TRANSPORTER_1"/>
    <property type="match status" value="1"/>
</dbReference>
<dbReference type="SMART" id="SM00382">
    <property type="entry name" value="AAA"/>
    <property type="match status" value="1"/>
</dbReference>
<feature type="transmembrane region" description="Helical" evidence="9">
    <location>
        <begin position="147"/>
        <end position="168"/>
    </location>
</feature>